<dbReference type="GO" id="GO:0016787">
    <property type="term" value="F:hydrolase activity"/>
    <property type="evidence" value="ECO:0007669"/>
    <property type="project" value="UniProtKB-KW"/>
</dbReference>
<organism evidence="2">
    <name type="scientific">hydrothermal vent metagenome</name>
    <dbReference type="NCBI Taxonomy" id="652676"/>
    <lineage>
        <taxon>unclassified sequences</taxon>
        <taxon>metagenomes</taxon>
        <taxon>ecological metagenomes</taxon>
    </lineage>
</organism>
<dbReference type="InterPro" id="IPR052043">
    <property type="entry name" value="PolySaccharide_Degr_Enz"/>
</dbReference>
<gene>
    <name evidence="2" type="ORF">MNBD_BACTEROID06-478</name>
</gene>
<protein>
    <submittedName>
        <fullName evidence="2">Rhamnogalacturonides degradation protein RhiN</fullName>
    </submittedName>
</protein>
<dbReference type="InterPro" id="IPR008928">
    <property type="entry name" value="6-hairpin_glycosidase_sf"/>
</dbReference>
<dbReference type="InterPro" id="IPR010905">
    <property type="entry name" value="Glyco_hydro_88"/>
</dbReference>
<dbReference type="EMBL" id="UOES01000190">
    <property type="protein sequence ID" value="VAW27170.1"/>
    <property type="molecule type" value="Genomic_DNA"/>
</dbReference>
<dbReference type="InterPro" id="IPR038081">
    <property type="entry name" value="CalX-like_sf"/>
</dbReference>
<dbReference type="InterPro" id="IPR012341">
    <property type="entry name" value="6hp_glycosidase-like_sf"/>
</dbReference>
<name>A0A3B0UDI8_9ZZZZ</name>
<reference evidence="2" key="1">
    <citation type="submission" date="2018-06" db="EMBL/GenBank/DDBJ databases">
        <authorList>
            <person name="Zhirakovskaya E."/>
        </authorList>
    </citation>
    <scope>NUCLEOTIDE SEQUENCE</scope>
</reference>
<sequence>MKTRRSHIIFSIHLIVAVFLFTSFITQEAKALPSKSEIVSKMALVNDYWINENPGLGDNKWARAVYYIGNMAMYDVYPDTKYYNYAESWAIKWDWKLNGYIWLPHADDQAAGQTYIELYKYDPQPYKIAHIQTSVNNIVNHSNVENWWWVDAMFMAMPNFVELGNINGDTEPHDKMWDLYAWTKYSEGGNGLFSDNGTNNENDFLWWRDKNQTPPNLTSSGKNIYWSRGNGWVIAAMVKVLKALPNSDSHYDEYKQTLISMAGSLKDRQRPDGFWNVNLDDPNHFGGKETSGTAFFTYALAYGINVGILEDATYRPIVEKAWNGMVNDAIKNCGFLGYIQGPGHRPESSQPVNENSTADFGIGAFLLAGTEVVKMASGLMPDPGNPPPSSCSPPSEFSVTLNINPSSMGEATGTADLTVTLSTVSELPVTVDLIYTGTATAGVDYSKPDVITIPAGNTFA</sequence>
<evidence type="ECO:0000313" key="2">
    <source>
        <dbReference type="EMBL" id="VAW27170.1"/>
    </source>
</evidence>
<dbReference type="SUPFAM" id="SSF48208">
    <property type="entry name" value="Six-hairpin glycosidases"/>
    <property type="match status" value="1"/>
</dbReference>
<proteinExistence type="predicted"/>
<dbReference type="GO" id="GO:0005975">
    <property type="term" value="P:carbohydrate metabolic process"/>
    <property type="evidence" value="ECO:0007669"/>
    <property type="project" value="InterPro"/>
</dbReference>
<dbReference type="PANTHER" id="PTHR33886:SF8">
    <property type="entry name" value="UNSATURATED RHAMNOGALACTURONAN HYDROLASE (EUROFUNG)"/>
    <property type="match status" value="1"/>
</dbReference>
<dbReference type="Pfam" id="PF07470">
    <property type="entry name" value="Glyco_hydro_88"/>
    <property type="match status" value="1"/>
</dbReference>
<dbReference type="Gene3D" id="1.50.10.10">
    <property type="match status" value="1"/>
</dbReference>
<accession>A0A3B0UDI8</accession>
<dbReference type="AlphaFoldDB" id="A0A3B0UDI8"/>
<dbReference type="PANTHER" id="PTHR33886">
    <property type="entry name" value="UNSATURATED RHAMNOGALACTURONAN HYDROLASE (EUROFUNG)"/>
    <property type="match status" value="1"/>
</dbReference>
<dbReference type="Gene3D" id="2.60.40.2030">
    <property type="match status" value="1"/>
</dbReference>
<keyword evidence="1" id="KW-0378">Hydrolase</keyword>
<evidence type="ECO:0000256" key="1">
    <source>
        <dbReference type="ARBA" id="ARBA00022801"/>
    </source>
</evidence>
<feature type="non-terminal residue" evidence="2">
    <location>
        <position position="460"/>
    </location>
</feature>
<dbReference type="SUPFAM" id="SSF141072">
    <property type="entry name" value="CalX-like"/>
    <property type="match status" value="1"/>
</dbReference>